<keyword evidence="3" id="KW-0378">Hydrolase</keyword>
<organism evidence="3 4">
    <name type="scientific">Luteimonas endophytica</name>
    <dbReference type="NCBI Taxonomy" id="3042023"/>
    <lineage>
        <taxon>Bacteria</taxon>
        <taxon>Pseudomonadati</taxon>
        <taxon>Pseudomonadota</taxon>
        <taxon>Gammaproteobacteria</taxon>
        <taxon>Lysobacterales</taxon>
        <taxon>Lysobacteraceae</taxon>
        <taxon>Luteimonas</taxon>
    </lineage>
</organism>
<feature type="chain" id="PRO_5046076299" evidence="2">
    <location>
        <begin position="34"/>
        <end position="476"/>
    </location>
</feature>
<evidence type="ECO:0000256" key="2">
    <source>
        <dbReference type="SAM" id="SignalP"/>
    </source>
</evidence>
<dbReference type="Pfam" id="PF13650">
    <property type="entry name" value="Asp_protease_2"/>
    <property type="match status" value="2"/>
</dbReference>
<dbReference type="Gene3D" id="2.40.70.10">
    <property type="entry name" value="Acid Proteases"/>
    <property type="match status" value="2"/>
</dbReference>
<evidence type="ECO:0000313" key="3">
    <source>
        <dbReference type="EMBL" id="MDH5823071.1"/>
    </source>
</evidence>
<dbReference type="InterPro" id="IPR034122">
    <property type="entry name" value="Retropepsin-like_bacterial"/>
</dbReference>
<comment type="caution">
    <text evidence="3">The sequence shown here is derived from an EMBL/GenBank/DDBJ whole genome shotgun (WGS) entry which is preliminary data.</text>
</comment>
<dbReference type="InterPro" id="IPR021109">
    <property type="entry name" value="Peptidase_aspartic_dom_sf"/>
</dbReference>
<evidence type="ECO:0000256" key="1">
    <source>
        <dbReference type="SAM" id="MobiDB-lite"/>
    </source>
</evidence>
<proteinExistence type="predicted"/>
<keyword evidence="4" id="KW-1185">Reference proteome</keyword>
<dbReference type="SUPFAM" id="SSF50630">
    <property type="entry name" value="Acid proteases"/>
    <property type="match status" value="2"/>
</dbReference>
<feature type="signal peptide" evidence="2">
    <location>
        <begin position="1"/>
        <end position="33"/>
    </location>
</feature>
<dbReference type="CDD" id="cd05483">
    <property type="entry name" value="retropepsin_like_bacteria"/>
    <property type="match status" value="1"/>
</dbReference>
<reference evidence="3 4" key="1">
    <citation type="submission" date="2023-04" db="EMBL/GenBank/DDBJ databases">
        <title>Luteimonas endophyticus RD2P54.</title>
        <authorList>
            <person name="Sun J.-Q."/>
        </authorList>
    </citation>
    <scope>NUCLEOTIDE SEQUENCE [LARGE SCALE GENOMIC DNA]</scope>
    <source>
        <strain evidence="3 4">RD2P54</strain>
    </source>
</reference>
<sequence>MTARPFPTSPAAPRSARPALLLALLLASAIALQAPLHADGPAPLPAAEVQTLLKEAARGDVFALEAVLPRIDQPRLARLARARIAAARLDHGEALRQLEPLLAPAADSDPTLLLLAWPIAADASFAAGDYAGAARATAAWGKLLAAHGDPDGRTQDVSQFHAVATLLARAQPQRLLGLAPEAVPTRRDKVGLTRATVTVNGTGQDTVLDTGANLSVVSASTAQRLGLRMLDGGASVGSGSRDAVPTRVGIAERLEFAGATLADVAFLVLDDAQLEIPIPGGYRIDAILGFPVLRALGRIRFGADGTLAPEAVGAAADPAAGNLRVVGSDLYVSLTVDDLPLSLHLDTGAPQSSLSARFAQRYPERLEGLQRQTQQVGGAGGVTARQAALWTGARVRLDGRETVLPELSVAVEDSADVATRNLGILGGDVLDAFSAYTIDFARMRLELGEPLAPATSAPGGAEPDAAGTGHPENPAD</sequence>
<protein>
    <submittedName>
        <fullName evidence="3">Retropepsin-like aspartic protease</fullName>
        <ecNumber evidence="3">3.4.23.-</ecNumber>
    </submittedName>
</protein>
<name>A0ABT6J8C9_9GAMM</name>
<feature type="region of interest" description="Disordered" evidence="1">
    <location>
        <begin position="451"/>
        <end position="476"/>
    </location>
</feature>
<dbReference type="EC" id="3.4.23.-" evidence="3"/>
<dbReference type="EMBL" id="JARXRM010000028">
    <property type="protein sequence ID" value="MDH5823071.1"/>
    <property type="molecule type" value="Genomic_DNA"/>
</dbReference>
<gene>
    <name evidence="3" type="ORF">QFW77_08725</name>
</gene>
<evidence type="ECO:0000313" key="4">
    <source>
        <dbReference type="Proteomes" id="UP001156940"/>
    </source>
</evidence>
<keyword evidence="2" id="KW-0732">Signal</keyword>
<dbReference type="RefSeq" id="WP_280574137.1">
    <property type="nucleotide sequence ID" value="NZ_JARXRM010000028.1"/>
</dbReference>
<dbReference type="GO" id="GO:0016787">
    <property type="term" value="F:hydrolase activity"/>
    <property type="evidence" value="ECO:0007669"/>
    <property type="project" value="UniProtKB-KW"/>
</dbReference>
<accession>A0ABT6J8C9</accession>
<dbReference type="Proteomes" id="UP001156940">
    <property type="component" value="Unassembled WGS sequence"/>
</dbReference>